<dbReference type="EMBL" id="JBHLTC010000006">
    <property type="protein sequence ID" value="MFC0623828.1"/>
    <property type="molecule type" value="Genomic_DNA"/>
</dbReference>
<evidence type="ECO:0000313" key="2">
    <source>
        <dbReference type="EMBL" id="MFC0623828.1"/>
    </source>
</evidence>
<gene>
    <name evidence="2" type="ORF">ACFFGN_07125</name>
</gene>
<evidence type="ECO:0000256" key="1">
    <source>
        <dbReference type="SAM" id="MobiDB-lite"/>
    </source>
</evidence>
<proteinExistence type="predicted"/>
<dbReference type="Proteomes" id="UP001589890">
    <property type="component" value="Unassembled WGS sequence"/>
</dbReference>
<accession>A0ABV6QH00</accession>
<comment type="caution">
    <text evidence="2">The sequence shown here is derived from an EMBL/GenBank/DDBJ whole genome shotgun (WGS) entry which is preliminary data.</text>
</comment>
<sequence length="113" mass="12118">MSTRQTLADAANTVAGVNVHPYYRQGGKTGHGNVVLARVDYPNIFGGIGQWEVIVLLPVDVESAQKKADELIPLLYAALSEVMAVDSVTFGTTSQDNRSGQPCLIAAGRREME</sequence>
<reference evidence="2 3" key="1">
    <citation type="submission" date="2024-09" db="EMBL/GenBank/DDBJ databases">
        <authorList>
            <person name="Sun Q."/>
            <person name="Mori K."/>
        </authorList>
    </citation>
    <scope>NUCLEOTIDE SEQUENCE [LARGE SCALE GENOMIC DNA]</scope>
    <source>
        <strain evidence="2 3">CGMCC 1.15906</strain>
    </source>
</reference>
<protein>
    <submittedName>
        <fullName evidence="2">Uncharacterized protein</fullName>
    </submittedName>
</protein>
<feature type="region of interest" description="Disordered" evidence="1">
    <location>
        <begin position="91"/>
        <end position="113"/>
    </location>
</feature>
<name>A0ABV6QH00_9ACTN</name>
<organism evidence="2 3">
    <name type="scientific">Kribbella deserti</name>
    <dbReference type="NCBI Taxonomy" id="1926257"/>
    <lineage>
        <taxon>Bacteria</taxon>
        <taxon>Bacillati</taxon>
        <taxon>Actinomycetota</taxon>
        <taxon>Actinomycetes</taxon>
        <taxon>Propionibacteriales</taxon>
        <taxon>Kribbellaceae</taxon>
        <taxon>Kribbella</taxon>
    </lineage>
</organism>
<evidence type="ECO:0000313" key="3">
    <source>
        <dbReference type="Proteomes" id="UP001589890"/>
    </source>
</evidence>
<keyword evidence="3" id="KW-1185">Reference proteome</keyword>
<dbReference type="RefSeq" id="WP_380044528.1">
    <property type="nucleotide sequence ID" value="NZ_JBHLTC010000006.1"/>
</dbReference>
<feature type="compositionally biased region" description="Polar residues" evidence="1">
    <location>
        <begin position="91"/>
        <end position="100"/>
    </location>
</feature>